<name>A0A6M1TCY9_9BACT</name>
<feature type="signal peptide" evidence="1">
    <location>
        <begin position="1"/>
        <end position="23"/>
    </location>
</feature>
<dbReference type="EMBL" id="JAALLT010000005">
    <property type="protein sequence ID" value="NGP78033.1"/>
    <property type="molecule type" value="Genomic_DNA"/>
</dbReference>
<comment type="caution">
    <text evidence="2">The sequence shown here is derived from an EMBL/GenBank/DDBJ whole genome shotgun (WGS) entry which is preliminary data.</text>
</comment>
<sequence>MKKYYAITILIVLAALFAYHFYAADKAEQNIDTSIQEITSELNPPLSVSYSSVEVGPFSGDVHFTDLNIIRNQDIRRAQSVLFDFSYFDFLKISLFGAEYGLKRIESANINFNRLSITNRANLTEFKLNSLNAGYQGELWKLLRIGFHDSTASSEHTLIAEGSNFTISLPGFIGIINTDTLNISSVLKNKSGNESFSATASLKKLSWNPTDSFKNQYRFFIQGFGYEPDSIPFQKAKLDFDYKSKTPILSINEMSLQSELFTGILTGKLNINSDTLSATSFDSASLRFSDLAPPLQNVLSNAEKLFGIKIPMADSTISMGISGTFLKPTIRMDNQ</sequence>
<dbReference type="AlphaFoldDB" id="A0A6M1TCY9"/>
<evidence type="ECO:0000313" key="2">
    <source>
        <dbReference type="EMBL" id="NGP78033.1"/>
    </source>
</evidence>
<proteinExistence type="predicted"/>
<evidence type="ECO:0000313" key="3">
    <source>
        <dbReference type="Proteomes" id="UP000473278"/>
    </source>
</evidence>
<evidence type="ECO:0008006" key="4">
    <source>
        <dbReference type="Google" id="ProtNLM"/>
    </source>
</evidence>
<organism evidence="2 3">
    <name type="scientific">Halalkalibaculum roseum</name>
    <dbReference type="NCBI Taxonomy" id="2709311"/>
    <lineage>
        <taxon>Bacteria</taxon>
        <taxon>Pseudomonadati</taxon>
        <taxon>Balneolota</taxon>
        <taxon>Balneolia</taxon>
        <taxon>Balneolales</taxon>
        <taxon>Balneolaceae</taxon>
        <taxon>Halalkalibaculum</taxon>
    </lineage>
</organism>
<dbReference type="RefSeq" id="WP_165143767.1">
    <property type="nucleotide sequence ID" value="NZ_JAALLT010000005.1"/>
</dbReference>
<dbReference type="Proteomes" id="UP000473278">
    <property type="component" value="Unassembled WGS sequence"/>
</dbReference>
<feature type="chain" id="PRO_5026863124" description="AsmA domain-containing protein" evidence="1">
    <location>
        <begin position="24"/>
        <end position="335"/>
    </location>
</feature>
<gene>
    <name evidence="2" type="ORF">G3570_15395</name>
</gene>
<keyword evidence="3" id="KW-1185">Reference proteome</keyword>
<protein>
    <recommendedName>
        <fullName evidence="4">AsmA domain-containing protein</fullName>
    </recommendedName>
</protein>
<evidence type="ECO:0000256" key="1">
    <source>
        <dbReference type="SAM" id="SignalP"/>
    </source>
</evidence>
<reference evidence="2 3" key="1">
    <citation type="submission" date="2020-02" db="EMBL/GenBank/DDBJ databases">
        <title>Balneolaceae bacterium YR4-1, complete genome.</title>
        <authorList>
            <person name="Li Y."/>
            <person name="Wu S."/>
        </authorList>
    </citation>
    <scope>NUCLEOTIDE SEQUENCE [LARGE SCALE GENOMIC DNA]</scope>
    <source>
        <strain evidence="2 3">YR4-1</strain>
    </source>
</reference>
<accession>A0A6M1TCY9</accession>
<keyword evidence="1" id="KW-0732">Signal</keyword>